<dbReference type="GO" id="GO:0016787">
    <property type="term" value="F:hydrolase activity"/>
    <property type="evidence" value="ECO:0007669"/>
    <property type="project" value="UniProtKB-KW"/>
</dbReference>
<dbReference type="GO" id="GO:0090729">
    <property type="term" value="F:toxin activity"/>
    <property type="evidence" value="ECO:0007669"/>
    <property type="project" value="UniProtKB-KW"/>
</dbReference>
<dbReference type="GO" id="GO:0000287">
    <property type="term" value="F:magnesium ion binding"/>
    <property type="evidence" value="ECO:0007669"/>
    <property type="project" value="UniProtKB-UniRule"/>
</dbReference>
<protein>
    <recommendedName>
        <fullName evidence="6">Ribonuclease VapC</fullName>
        <shortName evidence="6">RNase VapC</shortName>
        <ecNumber evidence="6">3.1.-.-</ecNumber>
    </recommendedName>
    <alternativeName>
        <fullName evidence="6">Toxin VapC</fullName>
    </alternativeName>
</protein>
<proteinExistence type="inferred from homology"/>
<reference evidence="8 9" key="1">
    <citation type="submission" date="2015-10" db="EMBL/GenBank/DDBJ databases">
        <title>Draft genome sequence of Streptomyces canus DSM 40017, type strain for the species Streptomyces canus.</title>
        <authorList>
            <person name="Ruckert C."/>
            <person name="Winkler A."/>
            <person name="Kalinowski J."/>
            <person name="Kampfer P."/>
            <person name="Glaeser S."/>
        </authorList>
    </citation>
    <scope>NUCLEOTIDE SEQUENCE [LARGE SCALE GENOMIC DNA]</scope>
    <source>
        <strain evidence="8 9">DSM 40017</strain>
    </source>
</reference>
<dbReference type="RefSeq" id="WP_059208801.1">
    <property type="nucleotide sequence ID" value="NZ_KQ948666.1"/>
</dbReference>
<keyword evidence="4 6" id="KW-0378">Hydrolase</keyword>
<comment type="caution">
    <text evidence="8">The sequence shown here is derived from an EMBL/GenBank/DDBJ whole genome shotgun (WGS) entry which is preliminary data.</text>
</comment>
<dbReference type="InterPro" id="IPR022907">
    <property type="entry name" value="VapC_family"/>
</dbReference>
<feature type="domain" description="PIN" evidence="7">
    <location>
        <begin position="9"/>
        <end position="132"/>
    </location>
</feature>
<evidence type="ECO:0000256" key="5">
    <source>
        <dbReference type="ARBA" id="ARBA00022842"/>
    </source>
</evidence>
<dbReference type="Gene3D" id="3.40.50.1010">
    <property type="entry name" value="5'-nuclease"/>
    <property type="match status" value="1"/>
</dbReference>
<evidence type="ECO:0000313" key="8">
    <source>
        <dbReference type="EMBL" id="KUN63329.1"/>
    </source>
</evidence>
<dbReference type="STRING" id="58343.AQJ46_31570"/>
<feature type="binding site" evidence="6">
    <location>
        <position position="109"/>
    </location>
    <ligand>
        <name>Mg(2+)</name>
        <dbReference type="ChEBI" id="CHEBI:18420"/>
    </ligand>
</feature>
<keyword evidence="6" id="KW-0800">Toxin</keyword>
<evidence type="ECO:0000256" key="1">
    <source>
        <dbReference type="ARBA" id="ARBA00022649"/>
    </source>
</evidence>
<gene>
    <name evidence="6" type="primary">vapC</name>
    <name evidence="8" type="ORF">AQJ46_31570</name>
</gene>
<dbReference type="GO" id="GO:0004540">
    <property type="term" value="F:RNA nuclease activity"/>
    <property type="evidence" value="ECO:0007669"/>
    <property type="project" value="InterPro"/>
</dbReference>
<sequence>MSDIPVAIADTNALYRLFTPKDPRHSAHREALAQTGHLVVSPMVLTELDYLLTSRIGTKAAMNALDFITGQAEARRFEIPDTAPHLRSAMAVMRGYIDADGGAGVGLADAMNVALAAAFQTADIFTTDGHFRMMRPLTGQPAFRLLPDDL</sequence>
<dbReference type="EC" id="3.1.-.-" evidence="6"/>
<dbReference type="InterPro" id="IPR002716">
    <property type="entry name" value="PIN_dom"/>
</dbReference>
<feature type="binding site" evidence="6">
    <location>
        <position position="10"/>
    </location>
    <ligand>
        <name>Mg(2+)</name>
        <dbReference type="ChEBI" id="CHEBI:18420"/>
    </ligand>
</feature>
<comment type="function">
    <text evidence="6">Toxic component of a toxin-antitoxin (TA) system. An RNase.</text>
</comment>
<dbReference type="SUPFAM" id="SSF88723">
    <property type="entry name" value="PIN domain-like"/>
    <property type="match status" value="1"/>
</dbReference>
<name>A0A124HX12_9ACTN</name>
<comment type="cofactor">
    <cofactor evidence="6">
        <name>Mg(2+)</name>
        <dbReference type="ChEBI" id="CHEBI:18420"/>
    </cofactor>
</comment>
<dbReference type="EMBL" id="LMWU01000035">
    <property type="protein sequence ID" value="KUN63329.1"/>
    <property type="molecule type" value="Genomic_DNA"/>
</dbReference>
<keyword evidence="3 6" id="KW-0479">Metal-binding</keyword>
<accession>A0A124HX12</accession>
<evidence type="ECO:0000256" key="6">
    <source>
        <dbReference type="HAMAP-Rule" id="MF_00265"/>
    </source>
</evidence>
<dbReference type="AlphaFoldDB" id="A0A124HX12"/>
<dbReference type="Proteomes" id="UP000053669">
    <property type="component" value="Unassembled WGS sequence"/>
</dbReference>
<dbReference type="Pfam" id="PF01850">
    <property type="entry name" value="PIN"/>
    <property type="match status" value="1"/>
</dbReference>
<evidence type="ECO:0000313" key="9">
    <source>
        <dbReference type="Proteomes" id="UP000053669"/>
    </source>
</evidence>
<organism evidence="8 9">
    <name type="scientific">Streptomyces canus</name>
    <dbReference type="NCBI Taxonomy" id="58343"/>
    <lineage>
        <taxon>Bacteria</taxon>
        <taxon>Bacillati</taxon>
        <taxon>Actinomycetota</taxon>
        <taxon>Actinomycetes</taxon>
        <taxon>Kitasatosporales</taxon>
        <taxon>Streptomycetaceae</taxon>
        <taxon>Streptomyces</taxon>
        <taxon>Streptomyces aurantiacus group</taxon>
    </lineage>
</organism>
<evidence type="ECO:0000256" key="2">
    <source>
        <dbReference type="ARBA" id="ARBA00022722"/>
    </source>
</evidence>
<evidence type="ECO:0000256" key="4">
    <source>
        <dbReference type="ARBA" id="ARBA00022801"/>
    </source>
</evidence>
<dbReference type="HAMAP" id="MF_00265">
    <property type="entry name" value="VapC_Nob1"/>
    <property type="match status" value="1"/>
</dbReference>
<keyword evidence="5 6" id="KW-0460">Magnesium</keyword>
<keyword evidence="2 6" id="KW-0540">Nuclease</keyword>
<dbReference type="InterPro" id="IPR029060">
    <property type="entry name" value="PIN-like_dom_sf"/>
</dbReference>
<comment type="similarity">
    <text evidence="6">Belongs to the PINc/VapC protein family.</text>
</comment>
<keyword evidence="1 6" id="KW-1277">Toxin-antitoxin system</keyword>
<evidence type="ECO:0000259" key="7">
    <source>
        <dbReference type="Pfam" id="PF01850"/>
    </source>
</evidence>
<evidence type="ECO:0000256" key="3">
    <source>
        <dbReference type="ARBA" id="ARBA00022723"/>
    </source>
</evidence>